<evidence type="ECO:0000259" key="3">
    <source>
        <dbReference type="Pfam" id="PF10367"/>
    </source>
</evidence>
<dbReference type="Gene3D" id="1.20.58.1380">
    <property type="match status" value="1"/>
</dbReference>
<evidence type="ECO:0000313" key="4">
    <source>
        <dbReference type="EMBL" id="KAJ3224108.1"/>
    </source>
</evidence>
<dbReference type="Gene3D" id="2.130.10.10">
    <property type="entry name" value="YVTN repeat-like/Quinoprotein amine dehydrogenase"/>
    <property type="match status" value="1"/>
</dbReference>
<evidence type="ECO:0000256" key="1">
    <source>
        <dbReference type="SAM" id="MobiDB-lite"/>
    </source>
</evidence>
<dbReference type="SUPFAM" id="SSF117289">
    <property type="entry name" value="Nucleoporin domain"/>
    <property type="match status" value="1"/>
</dbReference>
<name>A0AAD5XXH6_9FUNG</name>
<dbReference type="PANTHER" id="PTHR12894">
    <property type="entry name" value="CNH DOMAIN CONTAINING"/>
    <property type="match status" value="1"/>
</dbReference>
<dbReference type="InterPro" id="IPR019452">
    <property type="entry name" value="VPS39/TGF_beta_rcpt-assoc_1"/>
</dbReference>
<keyword evidence="5" id="KW-1185">Reference proteome</keyword>
<dbReference type="GO" id="GO:0016020">
    <property type="term" value="C:membrane"/>
    <property type="evidence" value="ECO:0007669"/>
    <property type="project" value="TreeGrafter"/>
</dbReference>
<feature type="domain" description="Vacuolar sorting protein 39/Transforming growth factor beta receptor-associated" evidence="2">
    <location>
        <begin position="160"/>
        <end position="197"/>
    </location>
</feature>
<evidence type="ECO:0000259" key="2">
    <source>
        <dbReference type="Pfam" id="PF10366"/>
    </source>
</evidence>
<dbReference type="EMBL" id="JADGJW010000104">
    <property type="protein sequence ID" value="KAJ3224108.1"/>
    <property type="molecule type" value="Genomic_DNA"/>
</dbReference>
<dbReference type="GO" id="GO:0034058">
    <property type="term" value="P:endosomal vesicle fusion"/>
    <property type="evidence" value="ECO:0007669"/>
    <property type="project" value="TreeGrafter"/>
</dbReference>
<feature type="region of interest" description="Disordered" evidence="1">
    <location>
        <begin position="570"/>
        <end position="593"/>
    </location>
</feature>
<dbReference type="InterPro" id="IPR032914">
    <property type="entry name" value="Vam6/VPS39/TRAP1"/>
</dbReference>
<dbReference type="InterPro" id="IPR019453">
    <property type="entry name" value="VPS39/TGFA1_Znf"/>
</dbReference>
<dbReference type="PANTHER" id="PTHR12894:SF27">
    <property type="entry name" value="TRANSFORMING GROWTH FACTOR-BETA RECEPTOR-ASSOCIATED PROTEIN 1"/>
    <property type="match status" value="1"/>
</dbReference>
<accession>A0AAD5XXH6</accession>
<dbReference type="Pfam" id="PF10366">
    <property type="entry name" value="Vps39_1"/>
    <property type="match status" value="1"/>
</dbReference>
<reference evidence="4" key="1">
    <citation type="submission" date="2020-05" db="EMBL/GenBank/DDBJ databases">
        <title>Phylogenomic resolution of chytrid fungi.</title>
        <authorList>
            <person name="Stajich J.E."/>
            <person name="Amses K."/>
            <person name="Simmons R."/>
            <person name="Seto K."/>
            <person name="Myers J."/>
            <person name="Bonds A."/>
            <person name="Quandt C.A."/>
            <person name="Barry K."/>
            <person name="Liu P."/>
            <person name="Grigoriev I."/>
            <person name="Longcore J.E."/>
            <person name="James T.Y."/>
        </authorList>
    </citation>
    <scope>NUCLEOTIDE SEQUENCE</scope>
    <source>
        <strain evidence="4">JEL0476</strain>
    </source>
</reference>
<proteinExistence type="predicted"/>
<gene>
    <name evidence="4" type="primary">VPS39</name>
    <name evidence="4" type="ORF">HK099_000219</name>
</gene>
<evidence type="ECO:0000313" key="5">
    <source>
        <dbReference type="Proteomes" id="UP001211065"/>
    </source>
</evidence>
<dbReference type="Pfam" id="PF10367">
    <property type="entry name" value="zf-Vps39_C"/>
    <property type="match status" value="1"/>
</dbReference>
<dbReference type="Proteomes" id="UP001211065">
    <property type="component" value="Unassembled WGS sequence"/>
</dbReference>
<organism evidence="4 5">
    <name type="scientific">Clydaea vesicula</name>
    <dbReference type="NCBI Taxonomy" id="447962"/>
    <lineage>
        <taxon>Eukaryota</taxon>
        <taxon>Fungi</taxon>
        <taxon>Fungi incertae sedis</taxon>
        <taxon>Chytridiomycota</taxon>
        <taxon>Chytridiomycota incertae sedis</taxon>
        <taxon>Chytridiomycetes</taxon>
        <taxon>Lobulomycetales</taxon>
        <taxon>Lobulomycetaceae</taxon>
        <taxon>Clydaea</taxon>
    </lineage>
</organism>
<feature type="domain" description="Vacuolar sorting protein 39/Transforming growth factor beta receptor-associated zinc finger" evidence="3">
    <location>
        <begin position="506"/>
        <end position="539"/>
    </location>
</feature>
<sequence>MVPGDIITVASPNSVWRLLPLDFEDQIEQLIEMNKFEEAEKLIEELEFPSKEDQISNIIRVKGLEAHYKFTQLHQYEEAIKTLEDLNASPLDVINLFPDLAINEDNDVSPEPVPASEKNAIIQLMHYLTDQRTKLNKFRSIKGNANTKQFEESIYLSQVIDTTLLKVYLKINDSFARSLLRIDNNCLVEECEVLLKDIESPTREDYIVEFLKRLNSMDINLIFEYATSLMKADPEIGIKIFTENENLLDTKVRLKVFKFIETFDFKCSRIYLEKVIEENVEEDPEFTEMLIFSYIKEIRSAPPLSIIKLFKVSSVLIFAFCGILDSELTESLEKLLRLDLNSYSLTNVLDFFDKDDPAPLLVLKTIVLSRMKRHEESLDIFLDKLKSKDRAERYCQENYDFDCSISSEVFNILLKKYILMSTQKEQSMKMDKDYILFFISKYAQYFNVKEVVKFLPNDLKVEQILIFFEKKFQHLNEHRNSLSVTKNLILSESNQLKNELSLNYQKFIKIDEDTMCPRCFKRIKDSAFVCCPNDVIIHIKLKLFLIHLIYLNVLMFTPIKSKRIIQKTPKSSVRLSPPIPKKEQKSDSNNNSSVVQNIHKIQERSKVFYNSEKFKVISRQKGPLNFNLTDEINLDANFTLHQNFMTISTQSSFIVFNWKLNEYLNSFDIEDKQLSVLFDNGELLLFSSNVFKYIKNIAYNNDSTITFYVTLEQHEFGIKLLNFNPIGYILVTNFGNVFKIVLNERKEFKVVKFSKDLSSFGLNSLVNSVSSFLTYLPQEKNDLGILNVISGEINGKSRYATEEIQIWSVSKSHEQMSYRIKLKDLILEKELTIFNLERTSIEFLAFDFNESERKIVVLISVDKKKLHQLSFNPNIENFKERIELFNVQGTSFIFFSQALLVLNNSKLSRKSKLTRGQDNTENCLIYFQKSGVVSIDAIIKNFVSYDRKVALYKQIEQAVFYGNQVDENPIDFVIFPQEDDLNMSCVELVDNILNGKSVYIQDDFEIKNYIFEQENIFKNLVDYLNALGIYNQLNVQNGETSKHDGIMAIYGFLPETLCIEKLLENIDFPSANGISKKGFELYQCNKVLLLIVDTAVTFRMNAGLLFGLENLDVKTFGMFKTNFGYTEPWTAKDKILQFLESQFDSTTKFLETQDIDMDVDEEYNGGSDRENFKKQLYRLGDVLLDCFFQKCSITQLREKRLEQRLHTLANKILLNICGLLFFWIKLIFVVKVNKEFAFFLGSKYCCYELLVRLSLKLEPAEVNSKLAFFLKKFEYEFAKQLFEYRLREGSFHKIFDEKEAPTAFKDYDKFLGIFLMEKQGSLNIFSWIQEIKLKNYHAAAEILSGIADTELDFSKKRVANSLSFLALVADENTENFTSKEKLPPSLELRYWDNIKSQDYSELQFLVLNSLKERALLKKPNAVTAEDLIEANFKKFMEDKPGYKLLTLKALETCISNHHVDELLLFNIFLSRSENDGDIEFSAKLFMEFTLFLLERSQKELVFGYEVHTKYEFLWKMLWRRAYLFTDWQQFTKLSKMASSDQSFIQGKQRTMVNTLFQTISNYQNLETEQKRLYIFEPNEHVSFSEKSLRLFKSFLKNSNFTKKQEEKIIQDFTKENENMKVVNDLQGAKLLFNSYLRESGLSEK</sequence>
<protein>
    <submittedName>
        <fullName evidence="4">Vam6/Vps39-like protein</fullName>
    </submittedName>
</protein>
<dbReference type="GO" id="GO:0005737">
    <property type="term" value="C:cytoplasm"/>
    <property type="evidence" value="ECO:0007669"/>
    <property type="project" value="TreeGrafter"/>
</dbReference>
<comment type="caution">
    <text evidence="4">The sequence shown here is derived from an EMBL/GenBank/DDBJ whole genome shotgun (WGS) entry which is preliminary data.</text>
</comment>
<dbReference type="GO" id="GO:0006914">
    <property type="term" value="P:autophagy"/>
    <property type="evidence" value="ECO:0007669"/>
    <property type="project" value="TreeGrafter"/>
</dbReference>
<dbReference type="InterPro" id="IPR015943">
    <property type="entry name" value="WD40/YVTN_repeat-like_dom_sf"/>
</dbReference>